<dbReference type="InterPro" id="IPR019775">
    <property type="entry name" value="WD40_repeat_CS"/>
</dbReference>
<dbReference type="STRING" id="1314674.A0A0D7BAZ5"/>
<evidence type="ECO:0000256" key="1">
    <source>
        <dbReference type="ARBA" id="ARBA00022574"/>
    </source>
</evidence>
<evidence type="ECO:0000256" key="4">
    <source>
        <dbReference type="PROSITE-ProRule" id="PRU00221"/>
    </source>
</evidence>
<dbReference type="SMART" id="SM00256">
    <property type="entry name" value="FBOX"/>
    <property type="match status" value="1"/>
</dbReference>
<feature type="repeat" description="WD" evidence="4">
    <location>
        <begin position="479"/>
        <end position="518"/>
    </location>
</feature>
<dbReference type="InterPro" id="IPR051075">
    <property type="entry name" value="SCF_subunit_WD-repeat"/>
</dbReference>
<dbReference type="InterPro" id="IPR020472">
    <property type="entry name" value="WD40_PAC1"/>
</dbReference>
<dbReference type="Gene3D" id="1.20.1280.50">
    <property type="match status" value="1"/>
</dbReference>
<dbReference type="Pfam" id="PF12937">
    <property type="entry name" value="F-box-like"/>
    <property type="match status" value="1"/>
</dbReference>
<sequence>MPAAHQTTEPEAHTAWSAGTGRAGSTSEAQTNELLHTNGEHSDEDGGGPVQPHHELLHTTQETPEVLWRASPPAEDGKPHEGGAEWIEGQWKARARGVDAAPARKLCVRHQRMADEGTNLKLQQSLDALPEDDRSSISQIWSNFSASPHSRRALILQGLLTMCCFSQLSLLTEQLSQLIRIDPFAVLPREVSLKVAGYLDATSLCRAAQVSKRWRCLADDDVLWRGICEQHIGQRCKKCGWSLPVLEKKRKRAGSPCSSSQDSEEAPPAAKRARLRPALRPWKDVYSERMTVEQNWRRGRCTVAELKGHTDGVMCVQYSDEVHPSFGVLISGSYDRTVRVWNMNTGAQLHCLTGHTRAVRALQFDDVKLITGGMDGTLKVWDWRRGEFIRTLPAHPQGVVSLHFRGNILASGGVEGLVKVWSTEAGGYTFTLAGHTDWVNAVQLDGDGAGEETRRLFSGSDDGTIREWCLRDRTCTRILQGHVAQVQSIRLREGILITGSLDNTIKEWDVGTGVYAEDSGSADNVEEREKAKGTGKTLKTYFGHIEGVWGVEVDKTRVVSASHDRTVKVWSREDGRCIATLVGHQAAVSCLAIGEERIVSGGDDNVVRIWSFGE</sequence>
<dbReference type="PROSITE" id="PS50082">
    <property type="entry name" value="WD_REPEATS_2"/>
    <property type="match status" value="7"/>
</dbReference>
<evidence type="ECO:0000313" key="8">
    <source>
        <dbReference type="Proteomes" id="UP000054007"/>
    </source>
</evidence>
<gene>
    <name evidence="7" type="ORF">CYLTODRAFT_352661</name>
</gene>
<feature type="repeat" description="WD" evidence="4">
    <location>
        <begin position="306"/>
        <end position="351"/>
    </location>
</feature>
<feature type="repeat" description="WD" evidence="4">
    <location>
        <begin position="432"/>
        <end position="478"/>
    </location>
</feature>
<proteinExistence type="predicted"/>
<name>A0A0D7BAZ5_9AGAR</name>
<keyword evidence="1 4" id="KW-0853">WD repeat</keyword>
<feature type="repeat" description="WD" evidence="4">
    <location>
        <begin position="541"/>
        <end position="580"/>
    </location>
</feature>
<dbReference type="SUPFAM" id="SSF81383">
    <property type="entry name" value="F-box domain"/>
    <property type="match status" value="1"/>
</dbReference>
<reference evidence="7 8" key="1">
    <citation type="journal article" date="2015" name="Fungal Genet. Biol.">
        <title>Evolution of novel wood decay mechanisms in Agaricales revealed by the genome sequences of Fistulina hepatica and Cylindrobasidium torrendii.</title>
        <authorList>
            <person name="Floudas D."/>
            <person name="Held B.W."/>
            <person name="Riley R."/>
            <person name="Nagy L.G."/>
            <person name="Koehler G."/>
            <person name="Ransdell A.S."/>
            <person name="Younus H."/>
            <person name="Chow J."/>
            <person name="Chiniquy J."/>
            <person name="Lipzen A."/>
            <person name="Tritt A."/>
            <person name="Sun H."/>
            <person name="Haridas S."/>
            <person name="LaButti K."/>
            <person name="Ohm R.A."/>
            <person name="Kues U."/>
            <person name="Blanchette R.A."/>
            <person name="Grigoriev I.V."/>
            <person name="Minto R.E."/>
            <person name="Hibbett D.S."/>
        </authorList>
    </citation>
    <scope>NUCLEOTIDE SEQUENCE [LARGE SCALE GENOMIC DNA]</scope>
    <source>
        <strain evidence="7 8">FP15055 ss-10</strain>
    </source>
</reference>
<dbReference type="PROSITE" id="PS50294">
    <property type="entry name" value="WD_REPEATS_REGION"/>
    <property type="match status" value="4"/>
</dbReference>
<dbReference type="PANTHER" id="PTHR19872">
    <property type="entry name" value="UBIQUITIN LIGASE SPECIFICITY FACTOR/HREP PROTEIN"/>
    <property type="match status" value="1"/>
</dbReference>
<dbReference type="Proteomes" id="UP000054007">
    <property type="component" value="Unassembled WGS sequence"/>
</dbReference>
<accession>A0A0D7BAZ5</accession>
<feature type="region of interest" description="Disordered" evidence="5">
    <location>
        <begin position="1"/>
        <end position="54"/>
    </location>
</feature>
<dbReference type="CDD" id="cd22147">
    <property type="entry name" value="F-box_SpPof1-like"/>
    <property type="match status" value="1"/>
</dbReference>
<organism evidence="7 8">
    <name type="scientific">Cylindrobasidium torrendii FP15055 ss-10</name>
    <dbReference type="NCBI Taxonomy" id="1314674"/>
    <lineage>
        <taxon>Eukaryota</taxon>
        <taxon>Fungi</taxon>
        <taxon>Dikarya</taxon>
        <taxon>Basidiomycota</taxon>
        <taxon>Agaricomycotina</taxon>
        <taxon>Agaricomycetes</taxon>
        <taxon>Agaricomycetidae</taxon>
        <taxon>Agaricales</taxon>
        <taxon>Marasmiineae</taxon>
        <taxon>Physalacriaceae</taxon>
        <taxon>Cylindrobasidium</taxon>
    </lineage>
</organism>
<dbReference type="PRINTS" id="PR00320">
    <property type="entry name" value="GPROTEINBRPT"/>
</dbReference>
<dbReference type="PROSITE" id="PS50181">
    <property type="entry name" value="FBOX"/>
    <property type="match status" value="1"/>
</dbReference>
<protein>
    <submittedName>
        <fullName evidence="7">WD40 repeat-like protein</fullName>
    </submittedName>
</protein>
<evidence type="ECO:0000259" key="6">
    <source>
        <dbReference type="PROSITE" id="PS50181"/>
    </source>
</evidence>
<evidence type="ECO:0000256" key="5">
    <source>
        <dbReference type="SAM" id="MobiDB-lite"/>
    </source>
</evidence>
<feature type="repeat" description="WD" evidence="4">
    <location>
        <begin position="352"/>
        <end position="391"/>
    </location>
</feature>
<keyword evidence="2" id="KW-0677">Repeat</keyword>
<dbReference type="InterPro" id="IPR015943">
    <property type="entry name" value="WD40/YVTN_repeat-like_dom_sf"/>
</dbReference>
<dbReference type="FunFam" id="1.20.1280.50:FF:000051">
    <property type="entry name" value="F-box and WD-40 domain-containing protein MET30"/>
    <property type="match status" value="1"/>
</dbReference>
<dbReference type="Gene3D" id="2.130.10.10">
    <property type="entry name" value="YVTN repeat-like/Quinoprotein amine dehydrogenase"/>
    <property type="match status" value="2"/>
</dbReference>
<dbReference type="InterPro" id="IPR036322">
    <property type="entry name" value="WD40_repeat_dom_sf"/>
</dbReference>
<dbReference type="CDD" id="cd00200">
    <property type="entry name" value="WD40"/>
    <property type="match status" value="1"/>
</dbReference>
<dbReference type="InterPro" id="IPR001680">
    <property type="entry name" value="WD40_rpt"/>
</dbReference>
<keyword evidence="3" id="KW-0833">Ubl conjugation pathway</keyword>
<dbReference type="PANTHER" id="PTHR19872:SF9">
    <property type="entry name" value="UBIQUITIN-BINDING SDF UBIQUITIN LIGASE COMPLEX SUBUNIT"/>
    <property type="match status" value="1"/>
</dbReference>
<dbReference type="InterPro" id="IPR001810">
    <property type="entry name" value="F-box_dom"/>
</dbReference>
<evidence type="ECO:0000313" key="7">
    <source>
        <dbReference type="EMBL" id="KIY67692.1"/>
    </source>
</evidence>
<evidence type="ECO:0000256" key="3">
    <source>
        <dbReference type="ARBA" id="ARBA00022786"/>
    </source>
</evidence>
<dbReference type="SUPFAM" id="SSF50978">
    <property type="entry name" value="WD40 repeat-like"/>
    <property type="match status" value="1"/>
</dbReference>
<dbReference type="EMBL" id="KN880519">
    <property type="protein sequence ID" value="KIY67692.1"/>
    <property type="molecule type" value="Genomic_DNA"/>
</dbReference>
<feature type="repeat" description="WD" evidence="4">
    <location>
        <begin position="581"/>
        <end position="614"/>
    </location>
</feature>
<feature type="domain" description="F-box" evidence="6">
    <location>
        <begin position="181"/>
        <end position="227"/>
    </location>
</feature>
<dbReference type="PROSITE" id="PS00678">
    <property type="entry name" value="WD_REPEATS_1"/>
    <property type="match status" value="1"/>
</dbReference>
<dbReference type="Pfam" id="PF00400">
    <property type="entry name" value="WD40"/>
    <property type="match status" value="7"/>
</dbReference>
<dbReference type="OrthoDB" id="5580488at2759"/>
<dbReference type="AlphaFoldDB" id="A0A0D7BAZ5"/>
<feature type="region of interest" description="Disordered" evidence="5">
    <location>
        <begin position="252"/>
        <end position="273"/>
    </location>
</feature>
<feature type="repeat" description="WD" evidence="4">
    <location>
        <begin position="392"/>
        <end position="431"/>
    </location>
</feature>
<evidence type="ECO:0000256" key="2">
    <source>
        <dbReference type="ARBA" id="ARBA00022737"/>
    </source>
</evidence>
<dbReference type="SMART" id="SM00320">
    <property type="entry name" value="WD40"/>
    <property type="match status" value="7"/>
</dbReference>
<keyword evidence="8" id="KW-1185">Reference proteome</keyword>
<feature type="compositionally biased region" description="Polar residues" evidence="5">
    <location>
        <begin position="23"/>
        <end position="35"/>
    </location>
</feature>
<dbReference type="InterPro" id="IPR036047">
    <property type="entry name" value="F-box-like_dom_sf"/>
</dbReference>